<dbReference type="SUPFAM" id="SSF52374">
    <property type="entry name" value="Nucleotidylyl transferase"/>
    <property type="match status" value="1"/>
</dbReference>
<evidence type="ECO:0000259" key="11">
    <source>
        <dbReference type="Pfam" id="PF01467"/>
    </source>
</evidence>
<dbReference type="InterPro" id="IPR014729">
    <property type="entry name" value="Rossmann-like_a/b/a_fold"/>
</dbReference>
<evidence type="ECO:0000256" key="6">
    <source>
        <dbReference type="ARBA" id="ARBA00022741"/>
    </source>
</evidence>
<dbReference type="NCBIfam" id="TIGR01510">
    <property type="entry name" value="coaD_prev_kdtB"/>
    <property type="match status" value="1"/>
</dbReference>
<dbReference type="NCBIfam" id="TIGR00125">
    <property type="entry name" value="cyt_tran_rel"/>
    <property type="match status" value="1"/>
</dbReference>
<dbReference type="PANTHER" id="PTHR21342">
    <property type="entry name" value="PHOSPHOPANTETHEINE ADENYLYLTRANSFERASE"/>
    <property type="match status" value="1"/>
</dbReference>
<dbReference type="GO" id="GO:0015937">
    <property type="term" value="P:coenzyme A biosynthetic process"/>
    <property type="evidence" value="ECO:0007669"/>
    <property type="project" value="UniProtKB-KW"/>
</dbReference>
<proteinExistence type="inferred from homology"/>
<keyword evidence="5" id="KW-0548">Nucleotidyltransferase</keyword>
<dbReference type="GO" id="GO:0004595">
    <property type="term" value="F:pantetheine-phosphate adenylyltransferase activity"/>
    <property type="evidence" value="ECO:0007669"/>
    <property type="project" value="UniProtKB-EC"/>
</dbReference>
<evidence type="ECO:0000256" key="9">
    <source>
        <dbReference type="ARBA" id="ARBA00022993"/>
    </source>
</evidence>
<dbReference type="GO" id="GO:0005524">
    <property type="term" value="F:ATP binding"/>
    <property type="evidence" value="ECO:0007669"/>
    <property type="project" value="UniProtKB-KW"/>
</dbReference>
<organism evidence="12">
    <name type="scientific">marine sediment metagenome</name>
    <dbReference type="NCBI Taxonomy" id="412755"/>
    <lineage>
        <taxon>unclassified sequences</taxon>
        <taxon>metagenomes</taxon>
        <taxon>ecological metagenomes</taxon>
    </lineage>
</organism>
<evidence type="ECO:0000256" key="3">
    <source>
        <dbReference type="ARBA" id="ARBA00022490"/>
    </source>
</evidence>
<evidence type="ECO:0000256" key="10">
    <source>
        <dbReference type="ARBA" id="ARBA00029346"/>
    </source>
</evidence>
<dbReference type="InterPro" id="IPR001980">
    <property type="entry name" value="PPAT"/>
</dbReference>
<feature type="domain" description="Cytidyltransferase-like" evidence="11">
    <location>
        <begin position="26"/>
        <end position="155"/>
    </location>
</feature>
<evidence type="ECO:0000256" key="4">
    <source>
        <dbReference type="ARBA" id="ARBA00022679"/>
    </source>
</evidence>
<dbReference type="EMBL" id="BARS01051428">
    <property type="protein sequence ID" value="GAG45307.1"/>
    <property type="molecule type" value="Genomic_DNA"/>
</dbReference>
<keyword evidence="8" id="KW-0460">Magnesium</keyword>
<evidence type="ECO:0000256" key="1">
    <source>
        <dbReference type="ARBA" id="ARBA00012392"/>
    </source>
</evidence>
<keyword evidence="7" id="KW-0067">ATP-binding</keyword>
<dbReference type="Pfam" id="PF01467">
    <property type="entry name" value="CTP_transf_like"/>
    <property type="match status" value="1"/>
</dbReference>
<gene>
    <name evidence="12" type="ORF">S01H1_76609</name>
</gene>
<reference evidence="12" key="1">
    <citation type="journal article" date="2014" name="Front. Microbiol.">
        <title>High frequency of phylogenetically diverse reductive dehalogenase-homologous genes in deep subseafloor sedimentary metagenomes.</title>
        <authorList>
            <person name="Kawai M."/>
            <person name="Futagami T."/>
            <person name="Toyoda A."/>
            <person name="Takaki Y."/>
            <person name="Nishi S."/>
            <person name="Hori S."/>
            <person name="Arai W."/>
            <person name="Tsubouchi T."/>
            <person name="Morono Y."/>
            <person name="Uchiyama I."/>
            <person name="Ito T."/>
            <person name="Fujiyama A."/>
            <person name="Inagaki F."/>
            <person name="Takami H."/>
        </authorList>
    </citation>
    <scope>NUCLEOTIDE SEQUENCE</scope>
    <source>
        <strain evidence="12">Expedition CK06-06</strain>
    </source>
</reference>
<dbReference type="PRINTS" id="PR01020">
    <property type="entry name" value="LPSBIOSNTHSS"/>
</dbReference>
<dbReference type="PANTHER" id="PTHR21342:SF1">
    <property type="entry name" value="PHOSPHOPANTETHEINE ADENYLYLTRANSFERASE"/>
    <property type="match status" value="1"/>
</dbReference>
<keyword evidence="3" id="KW-0963">Cytoplasm</keyword>
<evidence type="ECO:0000256" key="8">
    <source>
        <dbReference type="ARBA" id="ARBA00022842"/>
    </source>
</evidence>
<accession>X0YDF9</accession>
<dbReference type="HAMAP" id="MF_00151">
    <property type="entry name" value="PPAT_bact"/>
    <property type="match status" value="1"/>
</dbReference>
<dbReference type="AlphaFoldDB" id="X0YDF9"/>
<dbReference type="Gene3D" id="3.40.50.620">
    <property type="entry name" value="HUPs"/>
    <property type="match status" value="1"/>
</dbReference>
<evidence type="ECO:0000256" key="7">
    <source>
        <dbReference type="ARBA" id="ARBA00022840"/>
    </source>
</evidence>
<evidence type="ECO:0000313" key="12">
    <source>
        <dbReference type="EMBL" id="GAG45307.1"/>
    </source>
</evidence>
<evidence type="ECO:0000256" key="5">
    <source>
        <dbReference type="ARBA" id="ARBA00022695"/>
    </source>
</evidence>
<keyword evidence="6" id="KW-0547">Nucleotide-binding</keyword>
<dbReference type="InterPro" id="IPR004821">
    <property type="entry name" value="Cyt_trans-like"/>
</dbReference>
<name>X0YDF9_9ZZZZ</name>
<evidence type="ECO:0000256" key="2">
    <source>
        <dbReference type="ARBA" id="ARBA00013868"/>
    </source>
</evidence>
<sequence>MGLTTNQLTTHEILDGLMAKRCVRAIFPGSFDPITNGHLDVIDRGMKIFDELIIAIGRSPVKNQLFTPEERVEMIAELIRERQMTGISVESFDGLTVEYAAKKKADVILRGLRSLTDVQYEFQLAMTNRAVAGIETVFIMTSEQYGFTSSTLIREVASLGGDLSNLIPNNIYERVKQHLKK</sequence>
<keyword evidence="4" id="KW-0808">Transferase</keyword>
<dbReference type="CDD" id="cd02163">
    <property type="entry name" value="PPAT"/>
    <property type="match status" value="1"/>
</dbReference>
<keyword evidence="9" id="KW-0173">Coenzyme A biosynthesis</keyword>
<dbReference type="EC" id="2.7.7.3" evidence="1"/>
<comment type="caution">
    <text evidence="12">The sequence shown here is derived from an EMBL/GenBank/DDBJ whole genome shotgun (WGS) entry which is preliminary data.</text>
</comment>
<protein>
    <recommendedName>
        <fullName evidence="2">Phosphopantetheine adenylyltransferase</fullName>
        <ecNumber evidence="1">2.7.7.3</ecNumber>
    </recommendedName>
</protein>
<comment type="catalytic activity">
    <reaction evidence="10">
        <text>(R)-4'-phosphopantetheine + ATP + H(+) = 3'-dephospho-CoA + diphosphate</text>
        <dbReference type="Rhea" id="RHEA:19801"/>
        <dbReference type="ChEBI" id="CHEBI:15378"/>
        <dbReference type="ChEBI" id="CHEBI:30616"/>
        <dbReference type="ChEBI" id="CHEBI:33019"/>
        <dbReference type="ChEBI" id="CHEBI:57328"/>
        <dbReference type="ChEBI" id="CHEBI:61723"/>
        <dbReference type="EC" id="2.7.7.3"/>
    </reaction>
</comment>